<evidence type="ECO:0008006" key="4">
    <source>
        <dbReference type="Google" id="ProtNLM"/>
    </source>
</evidence>
<name>A0ABD3QNH3_9STRA</name>
<feature type="transmembrane region" description="Helical" evidence="1">
    <location>
        <begin position="12"/>
        <end position="30"/>
    </location>
</feature>
<reference evidence="2 3" key="1">
    <citation type="submission" date="2024-10" db="EMBL/GenBank/DDBJ databases">
        <title>Updated reference genomes for cyclostephanoid diatoms.</title>
        <authorList>
            <person name="Roberts W.R."/>
            <person name="Alverson A.J."/>
        </authorList>
    </citation>
    <scope>NUCLEOTIDE SEQUENCE [LARGE SCALE GENOMIC DNA]</scope>
    <source>
        <strain evidence="2 3">AJA010-31</strain>
    </source>
</reference>
<keyword evidence="1" id="KW-1133">Transmembrane helix</keyword>
<dbReference type="CDD" id="cd00229">
    <property type="entry name" value="SGNH_hydrolase"/>
    <property type="match status" value="1"/>
</dbReference>
<proteinExistence type="predicted"/>
<dbReference type="Gene3D" id="3.40.50.1110">
    <property type="entry name" value="SGNH hydrolase"/>
    <property type="match status" value="1"/>
</dbReference>
<comment type="caution">
    <text evidence="2">The sequence shown here is derived from an EMBL/GenBank/DDBJ whole genome shotgun (WGS) entry which is preliminary data.</text>
</comment>
<sequence length="572" mass="64907">MKGGVGKYRKRWTLILAISLLEVYYGMLGVRSPIVLTDSPRSTVFTSFSEIQSICNETVTTAKEVHRAKSMQNGSEYALWSQDIPTIFMNCRQLVRSLQTSSRDRYEPSPTLSSLRLAQRMDKLDTNSQQRKDPFKIVVIGGSMTTGFVDITKMNVRELAWPTKLLNFMQHHWPHGSIDVVNLAIGGANEESWLGNIDLIANESPIDVILVESAVNDQCEYKEQVAAAQEVNRTSFLLLDILINLPSQPAVFSVELFRTAYRNKNDANKHCPGHVNLVVDPTMDHDCFYCEQWYEPQDWRKSARDGNSVSYISYRDAIWEDLHHPPEDLCQYWSGLSHPLPGVHSMVASTVLFTFLLTFHKKDALVAKFHGMDQIAKIESKSSKQQQHYDDICVHPITSFHAEQGNPVDPLNIHESSNNSQSYWDFRADSKEKYGWICEAQNNVSSSDHYYLLQKNIRIGKQRLVIVSRLVSYDERMATAQVWFGSPNSNSNIFVGNPVWNITSSHDKKTSIPHSYSILLDQVEFKESGLSSDEDDDVEIMLNIKMMKGSSKSSWKGSNGIDKFKLLGIVSC</sequence>
<dbReference type="AlphaFoldDB" id="A0ABD3QNH3"/>
<dbReference type="Proteomes" id="UP001530400">
    <property type="component" value="Unassembled WGS sequence"/>
</dbReference>
<dbReference type="SUPFAM" id="SSF52266">
    <property type="entry name" value="SGNH hydrolase"/>
    <property type="match status" value="1"/>
</dbReference>
<organism evidence="2 3">
    <name type="scientific">Cyclotella atomus</name>
    <dbReference type="NCBI Taxonomy" id="382360"/>
    <lineage>
        <taxon>Eukaryota</taxon>
        <taxon>Sar</taxon>
        <taxon>Stramenopiles</taxon>
        <taxon>Ochrophyta</taxon>
        <taxon>Bacillariophyta</taxon>
        <taxon>Coscinodiscophyceae</taxon>
        <taxon>Thalassiosirophycidae</taxon>
        <taxon>Stephanodiscales</taxon>
        <taxon>Stephanodiscaceae</taxon>
        <taxon>Cyclotella</taxon>
    </lineage>
</organism>
<evidence type="ECO:0000256" key="1">
    <source>
        <dbReference type="SAM" id="Phobius"/>
    </source>
</evidence>
<evidence type="ECO:0000313" key="2">
    <source>
        <dbReference type="EMBL" id="KAL3801466.1"/>
    </source>
</evidence>
<dbReference type="InterPro" id="IPR036514">
    <property type="entry name" value="SGNH_hydro_sf"/>
</dbReference>
<dbReference type="EMBL" id="JALLPJ020000132">
    <property type="protein sequence ID" value="KAL3801466.1"/>
    <property type="molecule type" value="Genomic_DNA"/>
</dbReference>
<keyword evidence="3" id="KW-1185">Reference proteome</keyword>
<dbReference type="PANTHER" id="PTHR34407:SF1">
    <property type="entry name" value="SGNH HYDROLASE-TYPE ESTERASE DOMAIN-CONTAINING PROTEIN"/>
    <property type="match status" value="1"/>
</dbReference>
<protein>
    <recommendedName>
        <fullName evidence="4">SGNH hydrolase-type esterase domain-containing protein</fullName>
    </recommendedName>
</protein>
<accession>A0ABD3QNH3</accession>
<keyword evidence="1" id="KW-0812">Transmembrane</keyword>
<keyword evidence="1" id="KW-0472">Membrane</keyword>
<evidence type="ECO:0000313" key="3">
    <source>
        <dbReference type="Proteomes" id="UP001530400"/>
    </source>
</evidence>
<dbReference type="PANTHER" id="PTHR34407">
    <property type="entry name" value="EXPRESSED PROTEIN"/>
    <property type="match status" value="1"/>
</dbReference>
<gene>
    <name evidence="2" type="ORF">ACHAWO_002178</name>
</gene>